<dbReference type="KEGG" id="bfo:118403946"/>
<evidence type="ECO:0000256" key="3">
    <source>
        <dbReference type="ARBA" id="ARBA00022741"/>
    </source>
</evidence>
<dbReference type="GO" id="GO:0007169">
    <property type="term" value="P:cell surface receptor protein tyrosine kinase signaling pathway"/>
    <property type="evidence" value="ECO:0000318"/>
    <property type="project" value="GO_Central"/>
</dbReference>
<dbReference type="GeneID" id="118403946"/>
<dbReference type="Gene3D" id="1.10.510.10">
    <property type="entry name" value="Transferase(Phosphotransferase) domain 1"/>
    <property type="match status" value="1"/>
</dbReference>
<dbReference type="GO" id="GO:0004714">
    <property type="term" value="F:transmembrane receptor protein tyrosine kinase activity"/>
    <property type="evidence" value="ECO:0000318"/>
    <property type="project" value="GO_Central"/>
</dbReference>
<dbReference type="GO" id="GO:0043235">
    <property type="term" value="C:receptor complex"/>
    <property type="evidence" value="ECO:0000318"/>
    <property type="project" value="GO_Central"/>
</dbReference>
<sequence>MEFDSLTDLVQHCLWHGQIGSCPISTPCPTTTTEVPQPHAEIWEISRDNIKLLKKIGQGNFGDVFKALWKDSVDVAVKTAKKQSMPDDQFLREADTMKNLQHRNIVQLLGVCTKEDPIYIITEFVCNGSLEHYLRHGEGKGLELAHLIDMGTQVAAGMEYLEDNNVIHRDLRSANVLVGERNLCKVADFGMARLESIYIATTSRAMPVRWTAIEAIDTQEFTSQSDVWSFGILMTEILTKGRLPYAGWDNPTVIAQVRRGIRMAPDEDWPEPLYEIIKRCWDREPQRRPTFKYLSRIFSGYFADSEYC</sequence>
<evidence type="ECO:0000256" key="6">
    <source>
        <dbReference type="ARBA" id="ARBA00022999"/>
    </source>
</evidence>
<dbReference type="AlphaFoldDB" id="A0A9J7HIK2"/>
<dbReference type="PANTHER" id="PTHR24418">
    <property type="entry name" value="TYROSINE-PROTEIN KINASE"/>
    <property type="match status" value="1"/>
</dbReference>
<evidence type="ECO:0000256" key="5">
    <source>
        <dbReference type="ARBA" id="ARBA00022840"/>
    </source>
</evidence>
<keyword evidence="4" id="KW-0418">Kinase</keyword>
<feature type="binding site" evidence="11">
    <location>
        <position position="82"/>
    </location>
    <ligand>
        <name>ATP</name>
        <dbReference type="ChEBI" id="CHEBI:30616"/>
    </ligand>
</feature>
<keyword evidence="13" id="KW-1185">Reference proteome</keyword>
<organism evidence="13 14">
    <name type="scientific">Branchiostoma floridae</name>
    <name type="common">Florida lancelet</name>
    <name type="synonym">Amphioxus</name>
    <dbReference type="NCBI Taxonomy" id="7739"/>
    <lineage>
        <taxon>Eukaryota</taxon>
        <taxon>Metazoa</taxon>
        <taxon>Chordata</taxon>
        <taxon>Cephalochordata</taxon>
        <taxon>Leptocardii</taxon>
        <taxon>Amphioxiformes</taxon>
        <taxon>Branchiostomatidae</taxon>
        <taxon>Branchiostoma</taxon>
    </lineage>
</organism>
<keyword evidence="7" id="KW-0829">Tyrosine-protein kinase</keyword>
<dbReference type="GO" id="GO:0004715">
    <property type="term" value="F:non-membrane spanning protein tyrosine kinase activity"/>
    <property type="evidence" value="ECO:0007669"/>
    <property type="project" value="UniProtKB-EC"/>
</dbReference>
<dbReference type="InterPro" id="IPR001245">
    <property type="entry name" value="Ser-Thr/Tyr_kinase_cat_dom"/>
</dbReference>
<evidence type="ECO:0000259" key="12">
    <source>
        <dbReference type="PROSITE" id="PS50011"/>
    </source>
</evidence>
<dbReference type="GO" id="GO:0046872">
    <property type="term" value="F:metal ion binding"/>
    <property type="evidence" value="ECO:0007669"/>
    <property type="project" value="UniProtKB-KW"/>
</dbReference>
<feature type="active site" description="Proton acceptor" evidence="9">
    <location>
        <position position="170"/>
    </location>
</feature>
<evidence type="ECO:0000256" key="2">
    <source>
        <dbReference type="ARBA" id="ARBA00022679"/>
    </source>
</evidence>
<gene>
    <name evidence="14" type="primary">LOC118403946</name>
</gene>
<protein>
    <recommendedName>
        <fullName evidence="1">non-specific protein-tyrosine kinase</fullName>
        <ecNumber evidence="1">2.7.10.2</ecNumber>
    </recommendedName>
</protein>
<evidence type="ECO:0000256" key="9">
    <source>
        <dbReference type="PIRSR" id="PIRSR000615-1"/>
    </source>
</evidence>
<keyword evidence="2" id="KW-0808">Transferase</keyword>
<feature type="domain" description="Protein kinase" evidence="12">
    <location>
        <begin position="50"/>
        <end position="302"/>
    </location>
</feature>
<keyword evidence="10" id="KW-0479">Metal-binding</keyword>
<accession>A0A9J7HIK2</accession>
<dbReference type="RefSeq" id="XP_035658722.1">
    <property type="nucleotide sequence ID" value="XM_035802829.1"/>
</dbReference>
<dbReference type="InterPro" id="IPR017441">
    <property type="entry name" value="Protein_kinase_ATP_BS"/>
</dbReference>
<feature type="binding site" evidence="10">
    <location>
        <position position="175"/>
    </location>
    <ligand>
        <name>Mg(2+)</name>
        <dbReference type="ChEBI" id="CHEBI:18420"/>
    </ligand>
</feature>
<proteinExistence type="predicted"/>
<evidence type="ECO:0000256" key="11">
    <source>
        <dbReference type="PROSITE-ProRule" id="PRU10141"/>
    </source>
</evidence>
<dbReference type="PRINTS" id="PR00109">
    <property type="entry name" value="TYRKINASE"/>
</dbReference>
<dbReference type="PIRSF" id="PIRSF000615">
    <property type="entry name" value="TyrPK_CSF1-R"/>
    <property type="match status" value="1"/>
</dbReference>
<dbReference type="PROSITE" id="PS00107">
    <property type="entry name" value="PROTEIN_KINASE_ATP"/>
    <property type="match status" value="1"/>
</dbReference>
<evidence type="ECO:0000256" key="10">
    <source>
        <dbReference type="PIRSR" id="PIRSR000615-3"/>
    </source>
</evidence>
<comment type="catalytic activity">
    <reaction evidence="8">
        <text>L-tyrosyl-[protein] + ATP = O-phospho-L-tyrosyl-[protein] + ADP + H(+)</text>
        <dbReference type="Rhea" id="RHEA:10596"/>
        <dbReference type="Rhea" id="RHEA-COMP:10136"/>
        <dbReference type="Rhea" id="RHEA-COMP:20101"/>
        <dbReference type="ChEBI" id="CHEBI:15378"/>
        <dbReference type="ChEBI" id="CHEBI:30616"/>
        <dbReference type="ChEBI" id="CHEBI:46858"/>
        <dbReference type="ChEBI" id="CHEBI:61978"/>
        <dbReference type="ChEBI" id="CHEBI:456216"/>
        <dbReference type="EC" id="2.7.10.2"/>
    </reaction>
</comment>
<evidence type="ECO:0000313" key="14">
    <source>
        <dbReference type="RefSeq" id="XP_035658722.1"/>
    </source>
</evidence>
<dbReference type="SUPFAM" id="SSF56112">
    <property type="entry name" value="Protein kinase-like (PK-like)"/>
    <property type="match status" value="1"/>
</dbReference>
<keyword evidence="10" id="KW-0460">Magnesium</keyword>
<dbReference type="EC" id="2.7.10.2" evidence="1"/>
<dbReference type="InterPro" id="IPR011009">
    <property type="entry name" value="Kinase-like_dom_sf"/>
</dbReference>
<dbReference type="GO" id="GO:0005886">
    <property type="term" value="C:plasma membrane"/>
    <property type="evidence" value="ECO:0000318"/>
    <property type="project" value="GO_Central"/>
</dbReference>
<dbReference type="OMA" id="YHCANDA"/>
<dbReference type="SMART" id="SM00219">
    <property type="entry name" value="TyrKc"/>
    <property type="match status" value="1"/>
</dbReference>
<reference evidence="14" key="2">
    <citation type="submission" date="2025-08" db="UniProtKB">
        <authorList>
            <consortium name="RefSeq"/>
        </authorList>
    </citation>
    <scope>IDENTIFICATION</scope>
    <source>
        <strain evidence="14">S238N-H82</strain>
        <tissue evidence="14">Testes</tissue>
    </source>
</reference>
<evidence type="ECO:0000256" key="7">
    <source>
        <dbReference type="ARBA" id="ARBA00023137"/>
    </source>
</evidence>
<keyword evidence="5 11" id="KW-0067">ATP-binding</keyword>
<feature type="binding site" evidence="10">
    <location>
        <position position="188"/>
    </location>
    <ligand>
        <name>Mg(2+)</name>
        <dbReference type="ChEBI" id="CHEBI:18420"/>
    </ligand>
</feature>
<keyword evidence="3 11" id="KW-0547">Nucleotide-binding</keyword>
<keyword evidence="6" id="KW-0727">SH2 domain</keyword>
<dbReference type="FunFam" id="3.30.200.20:FF:000053">
    <property type="entry name" value="Tyrosine-protein kinase"/>
    <property type="match status" value="1"/>
</dbReference>
<dbReference type="InterPro" id="IPR050198">
    <property type="entry name" value="Non-receptor_tyrosine_kinases"/>
</dbReference>
<dbReference type="OrthoDB" id="28230at2759"/>
<dbReference type="Pfam" id="PF07714">
    <property type="entry name" value="PK_Tyr_Ser-Thr"/>
    <property type="match status" value="1"/>
</dbReference>
<dbReference type="InterPro" id="IPR020635">
    <property type="entry name" value="Tyr_kinase_cat_dom"/>
</dbReference>
<reference evidence="13" key="1">
    <citation type="journal article" date="2020" name="Nat. Ecol. Evol.">
        <title>Deeply conserved synteny resolves early events in vertebrate evolution.</title>
        <authorList>
            <person name="Simakov O."/>
            <person name="Marletaz F."/>
            <person name="Yue J.X."/>
            <person name="O'Connell B."/>
            <person name="Jenkins J."/>
            <person name="Brandt A."/>
            <person name="Calef R."/>
            <person name="Tung C.H."/>
            <person name="Huang T.K."/>
            <person name="Schmutz J."/>
            <person name="Satoh N."/>
            <person name="Yu J.K."/>
            <person name="Putnam N.H."/>
            <person name="Green R.E."/>
            <person name="Rokhsar D.S."/>
        </authorList>
    </citation>
    <scope>NUCLEOTIDE SEQUENCE [LARGE SCALE GENOMIC DNA]</scope>
    <source>
        <strain evidence="13">S238N-H82</strain>
    </source>
</reference>
<evidence type="ECO:0000256" key="8">
    <source>
        <dbReference type="ARBA" id="ARBA00051245"/>
    </source>
</evidence>
<dbReference type="GO" id="GO:0005524">
    <property type="term" value="F:ATP binding"/>
    <property type="evidence" value="ECO:0007669"/>
    <property type="project" value="UniProtKB-UniRule"/>
</dbReference>
<dbReference type="InterPro" id="IPR008266">
    <property type="entry name" value="Tyr_kinase_AS"/>
</dbReference>
<evidence type="ECO:0000256" key="1">
    <source>
        <dbReference type="ARBA" id="ARBA00011903"/>
    </source>
</evidence>
<name>A0A9J7HIK2_BRAFL</name>
<dbReference type="PROSITE" id="PS50011">
    <property type="entry name" value="PROTEIN_KINASE_DOM"/>
    <property type="match status" value="1"/>
</dbReference>
<dbReference type="FunFam" id="1.10.510.10:FF:001900">
    <property type="entry name" value="Uncharacterized protein"/>
    <property type="match status" value="1"/>
</dbReference>
<dbReference type="PROSITE" id="PS00109">
    <property type="entry name" value="PROTEIN_KINASE_TYR"/>
    <property type="match status" value="1"/>
</dbReference>
<dbReference type="InterPro" id="IPR000719">
    <property type="entry name" value="Prot_kinase_dom"/>
</dbReference>
<dbReference type="Proteomes" id="UP000001554">
    <property type="component" value="Chromosome 16"/>
</dbReference>
<evidence type="ECO:0000256" key="4">
    <source>
        <dbReference type="ARBA" id="ARBA00022777"/>
    </source>
</evidence>
<evidence type="ECO:0000313" key="13">
    <source>
        <dbReference type="Proteomes" id="UP000001554"/>
    </source>
</evidence>